<gene>
    <name evidence="1" type="ORF">S01H1_68487</name>
</gene>
<proteinExistence type="predicted"/>
<reference evidence="1" key="1">
    <citation type="journal article" date="2014" name="Front. Microbiol.">
        <title>High frequency of phylogenetically diverse reductive dehalogenase-homologous genes in deep subseafloor sedimentary metagenomes.</title>
        <authorList>
            <person name="Kawai M."/>
            <person name="Futagami T."/>
            <person name="Toyoda A."/>
            <person name="Takaki Y."/>
            <person name="Nishi S."/>
            <person name="Hori S."/>
            <person name="Arai W."/>
            <person name="Tsubouchi T."/>
            <person name="Morono Y."/>
            <person name="Uchiyama I."/>
            <person name="Ito T."/>
            <person name="Fujiyama A."/>
            <person name="Inagaki F."/>
            <person name="Takami H."/>
        </authorList>
    </citation>
    <scope>NUCLEOTIDE SEQUENCE</scope>
    <source>
        <strain evidence="1">Expedition CK06-06</strain>
    </source>
</reference>
<dbReference type="AlphaFoldDB" id="X0XAU1"/>
<sequence>HLSLPASQHNWSKVYRWVEVYHIGDKAGA</sequence>
<evidence type="ECO:0000313" key="1">
    <source>
        <dbReference type="EMBL" id="GAG32507.1"/>
    </source>
</evidence>
<accession>X0XAU1</accession>
<comment type="caution">
    <text evidence="1">The sequence shown here is derived from an EMBL/GenBank/DDBJ whole genome shotgun (WGS) entry which is preliminary data.</text>
</comment>
<name>X0XAU1_9ZZZZ</name>
<protein>
    <submittedName>
        <fullName evidence="1">Uncharacterized protein</fullName>
    </submittedName>
</protein>
<organism evidence="1">
    <name type="scientific">marine sediment metagenome</name>
    <dbReference type="NCBI Taxonomy" id="412755"/>
    <lineage>
        <taxon>unclassified sequences</taxon>
        <taxon>metagenomes</taxon>
        <taxon>ecological metagenomes</taxon>
    </lineage>
</organism>
<feature type="non-terminal residue" evidence="1">
    <location>
        <position position="1"/>
    </location>
</feature>
<dbReference type="EMBL" id="BARS01045422">
    <property type="protein sequence ID" value="GAG32507.1"/>
    <property type="molecule type" value="Genomic_DNA"/>
</dbReference>